<gene>
    <name evidence="1" type="ORF">DFH08DRAFT_650032</name>
</gene>
<reference evidence="1" key="1">
    <citation type="submission" date="2023-03" db="EMBL/GenBank/DDBJ databases">
        <title>Massive genome expansion in bonnet fungi (Mycena s.s.) driven by repeated elements and novel gene families across ecological guilds.</title>
        <authorList>
            <consortium name="Lawrence Berkeley National Laboratory"/>
            <person name="Harder C.B."/>
            <person name="Miyauchi S."/>
            <person name="Viragh M."/>
            <person name="Kuo A."/>
            <person name="Thoen E."/>
            <person name="Andreopoulos B."/>
            <person name="Lu D."/>
            <person name="Skrede I."/>
            <person name="Drula E."/>
            <person name="Henrissat B."/>
            <person name="Morin E."/>
            <person name="Kohler A."/>
            <person name="Barry K."/>
            <person name="LaButti K."/>
            <person name="Morin E."/>
            <person name="Salamov A."/>
            <person name="Lipzen A."/>
            <person name="Mereny Z."/>
            <person name="Hegedus B."/>
            <person name="Baldrian P."/>
            <person name="Stursova M."/>
            <person name="Weitz H."/>
            <person name="Taylor A."/>
            <person name="Grigoriev I.V."/>
            <person name="Nagy L.G."/>
            <person name="Martin F."/>
            <person name="Kauserud H."/>
        </authorList>
    </citation>
    <scope>NUCLEOTIDE SEQUENCE</scope>
    <source>
        <strain evidence="1">CBHHK002</strain>
    </source>
</reference>
<protein>
    <submittedName>
        <fullName evidence="1">Uncharacterized protein</fullName>
    </submittedName>
</protein>
<dbReference type="Proteomes" id="UP001218218">
    <property type="component" value="Unassembled WGS sequence"/>
</dbReference>
<feature type="non-terminal residue" evidence="1">
    <location>
        <position position="58"/>
    </location>
</feature>
<evidence type="ECO:0000313" key="2">
    <source>
        <dbReference type="Proteomes" id="UP001218218"/>
    </source>
</evidence>
<comment type="caution">
    <text evidence="1">The sequence shown here is derived from an EMBL/GenBank/DDBJ whole genome shotgun (WGS) entry which is preliminary data.</text>
</comment>
<sequence length="58" mass="6361">INITVAGVPVRYALRSVIYSGSNHFISRIIKENGDIWYHDGIETCATSVAEGNLHSQS</sequence>
<name>A0AAD6ZG56_9AGAR</name>
<organism evidence="1 2">
    <name type="scientific">Mycena albidolilacea</name>
    <dbReference type="NCBI Taxonomy" id="1033008"/>
    <lineage>
        <taxon>Eukaryota</taxon>
        <taxon>Fungi</taxon>
        <taxon>Dikarya</taxon>
        <taxon>Basidiomycota</taxon>
        <taxon>Agaricomycotina</taxon>
        <taxon>Agaricomycetes</taxon>
        <taxon>Agaricomycetidae</taxon>
        <taxon>Agaricales</taxon>
        <taxon>Marasmiineae</taxon>
        <taxon>Mycenaceae</taxon>
        <taxon>Mycena</taxon>
    </lineage>
</organism>
<feature type="non-terminal residue" evidence="1">
    <location>
        <position position="1"/>
    </location>
</feature>
<keyword evidence="2" id="KW-1185">Reference proteome</keyword>
<proteinExistence type="predicted"/>
<accession>A0AAD6ZG56</accession>
<dbReference type="AlphaFoldDB" id="A0AAD6ZG56"/>
<evidence type="ECO:0000313" key="1">
    <source>
        <dbReference type="EMBL" id="KAJ7321525.1"/>
    </source>
</evidence>
<dbReference type="EMBL" id="JARIHO010000050">
    <property type="protein sequence ID" value="KAJ7321525.1"/>
    <property type="molecule type" value="Genomic_DNA"/>
</dbReference>